<evidence type="ECO:0000259" key="3">
    <source>
        <dbReference type="Pfam" id="PF02371"/>
    </source>
</evidence>
<feature type="domain" description="Transposase IS110-like N-terminal" evidence="2">
    <location>
        <begin position="21"/>
        <end position="125"/>
    </location>
</feature>
<evidence type="ECO:0000313" key="5">
    <source>
        <dbReference type="Proteomes" id="UP001058271"/>
    </source>
</evidence>
<feature type="region of interest" description="Disordered" evidence="1">
    <location>
        <begin position="128"/>
        <end position="155"/>
    </location>
</feature>
<dbReference type="PANTHER" id="PTHR33055:SF16">
    <property type="entry name" value="TRANSPOSASE FOR INSERTION SEQUENCE ELEMENT IS1547"/>
    <property type="match status" value="1"/>
</dbReference>
<evidence type="ECO:0000259" key="2">
    <source>
        <dbReference type="Pfam" id="PF01548"/>
    </source>
</evidence>
<evidence type="ECO:0000256" key="1">
    <source>
        <dbReference type="SAM" id="MobiDB-lite"/>
    </source>
</evidence>
<gene>
    <name evidence="4" type="ORF">Drose_23395</name>
</gene>
<accession>A0ABY5YZD6</accession>
<sequence length="399" mass="42085">MSIVTDASTASAGPGVPQWVVGVDTHTDTHAVALLDHLGGVHAEIQVGTDPAGRDRLLGWVAGLVPAGQVLHWSVEGTRTHGLGLVRQLRSAGQRVYEAPKPVSSRRRRGGKSDPLDAVHAARAHLAQLGGSGGSGGSRGRADGGSVGSVGSGGTRLAVPRADGVREALRLLLVTRRHYTDTRTATINVIKSMILTADDELREQLRGCATAVQIRILRTTATSTATSTGVGSGVGSGAGIEAAVRREHLSHLAVMVTNLNRLVAANLRQLRDLVTDICPALLDLPGVGPVSAATLLTAWSHHGRVPTEAAFAALAGAAPVPASSGRHQRHRLNRGGDRTLNAALHTIITARRRIGHAPTRDYLTRRSNEGRNTNEILRCLKRYLARHLYRIMNATATTT</sequence>
<dbReference type="InterPro" id="IPR002525">
    <property type="entry name" value="Transp_IS110-like_N"/>
</dbReference>
<protein>
    <submittedName>
        <fullName evidence="4">IS110 family transposase</fullName>
    </submittedName>
</protein>
<name>A0ABY5YZD6_9ACTN</name>
<feature type="compositionally biased region" description="Gly residues" evidence="1">
    <location>
        <begin position="130"/>
        <end position="154"/>
    </location>
</feature>
<dbReference type="EMBL" id="CP073721">
    <property type="protein sequence ID" value="UWZ34185.1"/>
    <property type="molecule type" value="Genomic_DNA"/>
</dbReference>
<dbReference type="PANTHER" id="PTHR33055">
    <property type="entry name" value="TRANSPOSASE FOR INSERTION SEQUENCE ELEMENT IS1111A"/>
    <property type="match status" value="1"/>
</dbReference>
<dbReference type="InterPro" id="IPR003346">
    <property type="entry name" value="Transposase_20"/>
</dbReference>
<feature type="region of interest" description="Disordered" evidence="1">
    <location>
        <begin position="96"/>
        <end position="115"/>
    </location>
</feature>
<proteinExistence type="predicted"/>
<dbReference type="InterPro" id="IPR047650">
    <property type="entry name" value="Transpos_IS110"/>
</dbReference>
<feature type="domain" description="Transposase IS116/IS110/IS902 C-terminal" evidence="3">
    <location>
        <begin position="280"/>
        <end position="362"/>
    </location>
</feature>
<dbReference type="Pfam" id="PF01548">
    <property type="entry name" value="DEDD_Tnp_IS110"/>
    <property type="match status" value="1"/>
</dbReference>
<dbReference type="Pfam" id="PF02371">
    <property type="entry name" value="Transposase_20"/>
    <property type="match status" value="1"/>
</dbReference>
<organism evidence="4 5">
    <name type="scientific">Dactylosporangium roseum</name>
    <dbReference type="NCBI Taxonomy" id="47989"/>
    <lineage>
        <taxon>Bacteria</taxon>
        <taxon>Bacillati</taxon>
        <taxon>Actinomycetota</taxon>
        <taxon>Actinomycetes</taxon>
        <taxon>Micromonosporales</taxon>
        <taxon>Micromonosporaceae</taxon>
        <taxon>Dactylosporangium</taxon>
    </lineage>
</organism>
<dbReference type="Proteomes" id="UP001058271">
    <property type="component" value="Chromosome"/>
</dbReference>
<reference evidence="4" key="1">
    <citation type="submission" date="2021-04" db="EMBL/GenBank/DDBJ databases">
        <title>Biosynthetic gene clusters of Dactylosporangioum roseum.</title>
        <authorList>
            <person name="Hartkoorn R.C."/>
            <person name="Beaudoing E."/>
            <person name="Hot D."/>
            <person name="Moureu S."/>
        </authorList>
    </citation>
    <scope>NUCLEOTIDE SEQUENCE</scope>
    <source>
        <strain evidence="4">NRRL B-16295</strain>
    </source>
</reference>
<keyword evidence="5" id="KW-1185">Reference proteome</keyword>
<dbReference type="NCBIfam" id="NF033542">
    <property type="entry name" value="transpos_IS110"/>
    <property type="match status" value="1"/>
</dbReference>
<evidence type="ECO:0000313" key="4">
    <source>
        <dbReference type="EMBL" id="UWZ34185.1"/>
    </source>
</evidence>